<protein>
    <submittedName>
        <fullName evidence="2">Conserved domain protein</fullName>
    </submittedName>
</protein>
<sequence>MAKGYYLGVGDETTCGGVIIEGDATHVLMGKAVAREQDRVTCGKHPGTYIIIGHVPGDSVNGRKFAGTLNSQSNCPCKAWFIPSLVHDTYEFSSMITGESNEQQTQNSGTQQDKKKPEPLIPPVLIFDTKKRMDDYAAEDMRYGDITEDVLKKKFHLTDVSARVNPYTTVNRQSSTKILFDEFRDLSDAFSFYGEYKGVIRKMITHMEKNTGKPYSDPLLDKALREQILNDKSPNSSLLKIKEILRDYIDWQEQIYPLDNENELRKNIATSVLPKFNDYSDRINGLVITVHDTWSTHITLQSLKITGDTYTATIKYRVQDHFGLDNDDISNHIYRQLRIFRIWFVLQRGEMYSYRPFITEMNTVVTIEGKR</sequence>
<organism evidence="2 3">
    <name type="scientific">Yersinia pseudotuberculosis serotype O:1b (strain IP 31758)</name>
    <dbReference type="NCBI Taxonomy" id="349747"/>
    <lineage>
        <taxon>Bacteria</taxon>
        <taxon>Pseudomonadati</taxon>
        <taxon>Pseudomonadota</taxon>
        <taxon>Gammaproteobacteria</taxon>
        <taxon>Enterobacterales</taxon>
        <taxon>Yersiniaceae</taxon>
        <taxon>Yersinia</taxon>
    </lineage>
</organism>
<dbReference type="AlphaFoldDB" id="A0A0U1QZY3"/>
<evidence type="ECO:0000256" key="1">
    <source>
        <dbReference type="SAM" id="MobiDB-lite"/>
    </source>
</evidence>
<dbReference type="Proteomes" id="UP000002412">
    <property type="component" value="Chromosome"/>
</dbReference>
<name>A0A0U1QZY3_YERP3</name>
<dbReference type="RefSeq" id="WP_012105346.1">
    <property type="nucleotide sequence ID" value="NC_009708.1"/>
</dbReference>
<feature type="region of interest" description="Disordered" evidence="1">
    <location>
        <begin position="99"/>
        <end position="120"/>
    </location>
</feature>
<dbReference type="Pfam" id="PF05488">
    <property type="entry name" value="PAAR_motif"/>
    <property type="match status" value="1"/>
</dbReference>
<dbReference type="Pfam" id="PF11692">
    <property type="entry name" value="DUF3289"/>
    <property type="match status" value="1"/>
</dbReference>
<reference evidence="2 3" key="1">
    <citation type="journal article" date="2007" name="PLoS Genet.">
        <title>The complete genome sequence of Yersinia pseudotuberculosis IP31758, the causative agent of Far East scarlet-like fever.</title>
        <authorList>
            <person name="Eppinger M."/>
            <person name="Rosovitz M.J."/>
            <person name="Fricke W.F."/>
            <person name="Rasko D.A."/>
            <person name="Kokorina G."/>
            <person name="Fayolle C."/>
            <person name="Lindler L.E."/>
            <person name="Carniel E."/>
            <person name="Ravel J."/>
        </authorList>
    </citation>
    <scope>NUCLEOTIDE SEQUENCE [LARGE SCALE GENOMIC DNA]</scope>
    <source>
        <strain evidence="2 3">IP 31758</strain>
    </source>
</reference>
<dbReference type="HOGENOM" id="CLU_055611_0_0_6"/>
<dbReference type="InterPro" id="IPR008727">
    <property type="entry name" value="PAAR_motif"/>
</dbReference>
<dbReference type="EMBL" id="CP000720">
    <property type="protein sequence ID" value="ABS48383.1"/>
    <property type="molecule type" value="Genomic_DNA"/>
</dbReference>
<dbReference type="InterPro" id="IPR017483">
    <property type="entry name" value="CHP03034"/>
</dbReference>
<dbReference type="KEGG" id="ypi:YpsIP31758_2491"/>
<accession>A0A0U1QZY3</accession>
<dbReference type="NCBIfam" id="TIGR03034">
    <property type="entry name" value="YPO3983 family protein"/>
    <property type="match status" value="1"/>
</dbReference>
<gene>
    <name evidence="2" type="ordered locus">YpsIP31758_2491</name>
</gene>
<evidence type="ECO:0000313" key="2">
    <source>
        <dbReference type="EMBL" id="ABS48383.1"/>
    </source>
</evidence>
<proteinExistence type="predicted"/>
<evidence type="ECO:0000313" key="3">
    <source>
        <dbReference type="Proteomes" id="UP000002412"/>
    </source>
</evidence>
<dbReference type="CDD" id="cd14744">
    <property type="entry name" value="PAAR_CT_2"/>
    <property type="match status" value="1"/>
</dbReference>
<feature type="compositionally biased region" description="Polar residues" evidence="1">
    <location>
        <begin position="99"/>
        <end position="111"/>
    </location>
</feature>